<evidence type="ECO:0000313" key="3">
    <source>
        <dbReference type="Proteomes" id="UP000249354"/>
    </source>
</evidence>
<dbReference type="Gene3D" id="3.40.50.300">
    <property type="entry name" value="P-loop containing nucleotide triphosphate hydrolases"/>
    <property type="match status" value="1"/>
</dbReference>
<comment type="caution">
    <text evidence="2">The sequence shown here is derived from an EMBL/GenBank/DDBJ whole genome shotgun (WGS) entry which is preliminary data.</text>
</comment>
<feature type="region of interest" description="Disordered" evidence="1">
    <location>
        <begin position="23"/>
        <end position="53"/>
    </location>
</feature>
<protein>
    <submittedName>
        <fullName evidence="2">Uncharacterized protein</fullName>
    </submittedName>
</protein>
<accession>A0A2W4U957</accession>
<proteinExistence type="predicted"/>
<sequence>FEAAQLITWTEFLAMVPENKKPATTAYEEKPQRISAPLSPATSEEPAPKTQTKADWLREQKLERDRRSYEKLAAMLGIEADIDTSAEDYKAQARAVFYKPLKQQLKYETHGQLLSGFASEIKPASDGRSLIAYDCSQGTGKSNNALIPPALRVATGGGRVLIIVPTRGLAKEFKGRINERAGEDIAATHLEANYYRAAIVVSCPESAYKFNGQTFDLIQIDEANEVLHRIESAELGNAGPQSLAAFRKLLAATPVVEIATAAMSGRTLAAVQTIGGFTPDEVQLQRRSRPSTQMNVIEYGNLYHWLQQIIDSLRDGKRVAIPVGSRGKGRMIDRVLRATFANKNGLVIDGASTLQNQRSQFLADPDAFLSVAQPDWFIFTPVINSGVSIEGQHFDIQFEYATPNEGAQSVSQRGERVRSSIGRDGAITERHIYFSQQGAPTLEAYPAAFDWQYWAEELEDEANAPIGAAAALAKALSAQKALSPARQDAAKFAAMRPNLPHFMASKAFEIIFKKELLHEDWERYGWNVSPTPELGKDQAEQAHQLHIFCDQVRIGLIEQQGRTLKKTKTRESEGELDEISNPFQAARAAKAQLEKLLGKDYLSQQDSDFFTAWSADKSASNPGVRSVVRSQLLQIVIGDPECWQQIERMKALKFLAGKPEADSDLFWNLPALPAAARDIELVSIVSRCPGVADVIGHKTERWTNQDPQVVAAGLYLVAHRKQIAANTKRAGLMKGAKFSERLAPAALFNKALELMGYKPTKDQRQGAGKRLNVYQLEVEADAMAALKQLKADSEDGLKLFSAELGAIRAQTRASIDAAAKNQIVARALAWVTEKTGGEVQKAIAAIKRRHAGLCKEWLTKLGDGLNLDVEKLPDKLSQMALLGINVSLPPPIGTG</sequence>
<dbReference type="EMBL" id="QBMC01000120">
    <property type="protein sequence ID" value="PZO13689.1"/>
    <property type="molecule type" value="Genomic_DNA"/>
</dbReference>
<evidence type="ECO:0000313" key="2">
    <source>
        <dbReference type="EMBL" id="PZO13689.1"/>
    </source>
</evidence>
<gene>
    <name evidence="2" type="ORF">DCF25_15770</name>
</gene>
<dbReference type="Proteomes" id="UP000249354">
    <property type="component" value="Unassembled WGS sequence"/>
</dbReference>
<dbReference type="SUPFAM" id="SSF52540">
    <property type="entry name" value="P-loop containing nucleoside triphosphate hydrolases"/>
    <property type="match status" value="1"/>
</dbReference>
<dbReference type="InterPro" id="IPR027417">
    <property type="entry name" value="P-loop_NTPase"/>
</dbReference>
<dbReference type="AlphaFoldDB" id="A0A2W4U957"/>
<evidence type="ECO:0000256" key="1">
    <source>
        <dbReference type="SAM" id="MobiDB-lite"/>
    </source>
</evidence>
<organism evidence="2 3">
    <name type="scientific">Leptolyngbya foveolarum</name>
    <dbReference type="NCBI Taxonomy" id="47253"/>
    <lineage>
        <taxon>Bacteria</taxon>
        <taxon>Bacillati</taxon>
        <taxon>Cyanobacteriota</taxon>
        <taxon>Cyanophyceae</taxon>
        <taxon>Leptolyngbyales</taxon>
        <taxon>Leptolyngbyaceae</taxon>
        <taxon>Leptolyngbya group</taxon>
        <taxon>Leptolyngbya</taxon>
    </lineage>
</organism>
<reference evidence="2 3" key="2">
    <citation type="submission" date="2018-06" db="EMBL/GenBank/DDBJ databases">
        <title>Metagenomic assembly of (sub)arctic Cyanobacteria and their associated microbiome from non-axenic cultures.</title>
        <authorList>
            <person name="Baurain D."/>
        </authorList>
    </citation>
    <scope>NUCLEOTIDE SEQUENCE [LARGE SCALE GENOMIC DNA]</scope>
    <source>
        <strain evidence="2">ULC129bin1</strain>
    </source>
</reference>
<feature type="non-terminal residue" evidence="2">
    <location>
        <position position="1"/>
    </location>
</feature>
<reference evidence="3" key="1">
    <citation type="submission" date="2018-04" db="EMBL/GenBank/DDBJ databases">
        <authorList>
            <person name="Cornet L."/>
        </authorList>
    </citation>
    <scope>NUCLEOTIDE SEQUENCE [LARGE SCALE GENOMIC DNA]</scope>
</reference>
<name>A0A2W4U957_9CYAN</name>